<reference evidence="2" key="1">
    <citation type="submission" date="2021-03" db="EMBL/GenBank/DDBJ databases">
        <title>Chromosome level genome of the anhydrobiotic midge Polypedilum vanderplanki.</title>
        <authorList>
            <person name="Yoshida Y."/>
            <person name="Kikawada T."/>
            <person name="Gusev O."/>
        </authorList>
    </citation>
    <scope>NUCLEOTIDE SEQUENCE</scope>
    <source>
        <strain evidence="2">NIAS01</strain>
        <tissue evidence="2">Whole body or cell culture</tissue>
    </source>
</reference>
<accession>A0A9J6C9A8</accession>
<name>A0A9J6C9A8_POLVA</name>
<gene>
    <name evidence="2" type="ORF">PVAND_008380</name>
</gene>
<evidence type="ECO:0000313" key="3">
    <source>
        <dbReference type="Proteomes" id="UP001107558"/>
    </source>
</evidence>
<evidence type="ECO:0000313" key="2">
    <source>
        <dbReference type="EMBL" id="KAG5678732.1"/>
    </source>
</evidence>
<protein>
    <recommendedName>
        <fullName evidence="4">Secreted protein</fullName>
    </recommendedName>
</protein>
<proteinExistence type="predicted"/>
<evidence type="ECO:0000256" key="1">
    <source>
        <dbReference type="SAM" id="SignalP"/>
    </source>
</evidence>
<dbReference type="AlphaFoldDB" id="A0A9J6C9A8"/>
<dbReference type="Proteomes" id="UP001107558">
    <property type="component" value="Chromosome 2"/>
</dbReference>
<dbReference type="EMBL" id="JADBJN010000002">
    <property type="protein sequence ID" value="KAG5678732.1"/>
    <property type="molecule type" value="Genomic_DNA"/>
</dbReference>
<organism evidence="2 3">
    <name type="scientific">Polypedilum vanderplanki</name>
    <name type="common">Sleeping chironomid midge</name>
    <dbReference type="NCBI Taxonomy" id="319348"/>
    <lineage>
        <taxon>Eukaryota</taxon>
        <taxon>Metazoa</taxon>
        <taxon>Ecdysozoa</taxon>
        <taxon>Arthropoda</taxon>
        <taxon>Hexapoda</taxon>
        <taxon>Insecta</taxon>
        <taxon>Pterygota</taxon>
        <taxon>Neoptera</taxon>
        <taxon>Endopterygota</taxon>
        <taxon>Diptera</taxon>
        <taxon>Nematocera</taxon>
        <taxon>Chironomoidea</taxon>
        <taxon>Chironomidae</taxon>
        <taxon>Chironominae</taxon>
        <taxon>Polypedilum</taxon>
        <taxon>Polypedilum</taxon>
    </lineage>
</organism>
<comment type="caution">
    <text evidence="2">The sequence shown here is derived from an EMBL/GenBank/DDBJ whole genome shotgun (WGS) entry which is preliminary data.</text>
</comment>
<evidence type="ECO:0008006" key="4">
    <source>
        <dbReference type="Google" id="ProtNLM"/>
    </source>
</evidence>
<sequence length="313" mass="37100">MFFIIVIAIFISLPVCMTQEICDCEDEDKIEINSSFDSNLLKFRWNLLKLEIDARNSFDMKYLDFLNQYNETMNGYFLKYTKLKEDWKEICEKFPIINADQRSKNQIFTLCDDILTFIEKSDKIASESYENFYLDDLSITTIIEGQTEDFFHDVNDKLEFMNLIEIYHMNSTCVIPFFDEFLKILNEHYVNKISSLFYNIRNILPSMLRPIALAVINNFDICKNVKNKINQCITAQNITDCLSVVMSMCHKNNGGKTRCDVYHSIKKVYDSFHGSRRLESYYQQQMEKILIIIKEINEPILEWQTKIEECLRV</sequence>
<feature type="signal peptide" evidence="1">
    <location>
        <begin position="1"/>
        <end position="18"/>
    </location>
</feature>
<keyword evidence="3" id="KW-1185">Reference proteome</keyword>
<keyword evidence="1" id="KW-0732">Signal</keyword>
<feature type="chain" id="PRO_5039949858" description="Secreted protein" evidence="1">
    <location>
        <begin position="19"/>
        <end position="313"/>
    </location>
</feature>